<proteinExistence type="predicted"/>
<keyword evidence="3" id="KW-1185">Reference proteome</keyword>
<dbReference type="AlphaFoldDB" id="A0A6A5Z040"/>
<feature type="region of interest" description="Disordered" evidence="1">
    <location>
        <begin position="314"/>
        <end position="363"/>
    </location>
</feature>
<evidence type="ECO:0000256" key="1">
    <source>
        <dbReference type="SAM" id="MobiDB-lite"/>
    </source>
</evidence>
<dbReference type="Proteomes" id="UP000799770">
    <property type="component" value="Unassembled WGS sequence"/>
</dbReference>
<evidence type="ECO:0000313" key="2">
    <source>
        <dbReference type="EMBL" id="KAF2112799.1"/>
    </source>
</evidence>
<reference evidence="2" key="1">
    <citation type="journal article" date="2020" name="Stud. Mycol.">
        <title>101 Dothideomycetes genomes: a test case for predicting lifestyles and emergence of pathogens.</title>
        <authorList>
            <person name="Haridas S."/>
            <person name="Albert R."/>
            <person name="Binder M."/>
            <person name="Bloem J."/>
            <person name="Labutti K."/>
            <person name="Salamov A."/>
            <person name="Andreopoulos B."/>
            <person name="Baker S."/>
            <person name="Barry K."/>
            <person name="Bills G."/>
            <person name="Bluhm B."/>
            <person name="Cannon C."/>
            <person name="Castanera R."/>
            <person name="Culley D."/>
            <person name="Daum C."/>
            <person name="Ezra D."/>
            <person name="Gonzalez J."/>
            <person name="Henrissat B."/>
            <person name="Kuo A."/>
            <person name="Liang C."/>
            <person name="Lipzen A."/>
            <person name="Lutzoni F."/>
            <person name="Magnuson J."/>
            <person name="Mondo S."/>
            <person name="Nolan M."/>
            <person name="Ohm R."/>
            <person name="Pangilinan J."/>
            <person name="Park H.-J."/>
            <person name="Ramirez L."/>
            <person name="Alfaro M."/>
            <person name="Sun H."/>
            <person name="Tritt A."/>
            <person name="Yoshinaga Y."/>
            <person name="Zwiers L.-H."/>
            <person name="Turgeon B."/>
            <person name="Goodwin S."/>
            <person name="Spatafora J."/>
            <person name="Crous P."/>
            <person name="Grigoriev I."/>
        </authorList>
    </citation>
    <scope>NUCLEOTIDE SEQUENCE</scope>
    <source>
        <strain evidence="2">CBS 627.86</strain>
    </source>
</reference>
<accession>A0A6A5Z040</accession>
<evidence type="ECO:0000313" key="3">
    <source>
        <dbReference type="Proteomes" id="UP000799770"/>
    </source>
</evidence>
<gene>
    <name evidence="2" type="ORF">BDV96DRAFT_649032</name>
</gene>
<feature type="compositionally biased region" description="Polar residues" evidence="1">
    <location>
        <begin position="340"/>
        <end position="363"/>
    </location>
</feature>
<organism evidence="2 3">
    <name type="scientific">Lophiotrema nucula</name>
    <dbReference type="NCBI Taxonomy" id="690887"/>
    <lineage>
        <taxon>Eukaryota</taxon>
        <taxon>Fungi</taxon>
        <taxon>Dikarya</taxon>
        <taxon>Ascomycota</taxon>
        <taxon>Pezizomycotina</taxon>
        <taxon>Dothideomycetes</taxon>
        <taxon>Pleosporomycetidae</taxon>
        <taxon>Pleosporales</taxon>
        <taxon>Lophiotremataceae</taxon>
        <taxon>Lophiotrema</taxon>
    </lineage>
</organism>
<name>A0A6A5Z040_9PLEO</name>
<protein>
    <submittedName>
        <fullName evidence="2">Uncharacterized protein</fullName>
    </submittedName>
</protein>
<dbReference type="EMBL" id="ML977330">
    <property type="protein sequence ID" value="KAF2112799.1"/>
    <property type="molecule type" value="Genomic_DNA"/>
</dbReference>
<sequence>MNTQKEYHRQIWSGPPRNSMILKRQRRVHWTLNPVNDNALWLCPECSVTPDDGLEIWSNCHLFNFCPVEDDKTRDYLMWQRKDPQQISVDAYKMVEDGKLAAYHLNPAETNKCQFKIWDERLKDWRQCAYTRNEMREFNVHTEEGKEEARARNSHYRLNKILKAAGIDQKDIKYKSTWQCRSCSLSALEVDQEKPRDFLEHSADMHLRHPSAFSNRYYTAQLQYGSNDRVVYVNAFGDRPGSVKNKESGMICQNPGWGGGLIHELENQPCHAPYGLILDWIINEEGKLVGTSVTTEQWIERQKKLGRVIGQWEDEITNTGGGKGKERADASPVDPADPSSFVSQAESSTQGGRLSINDLLNPN</sequence>